<sequence>SQLYRNTVTTLQSEMRLQPRAVLPPVEKRSLHSRESDADAEMRSSSALEEDKLETLHVRGLRELKCIFQSSTFYQT</sequence>
<organism evidence="2 3">
    <name type="scientific">Araneus ventricosus</name>
    <name type="common">Orbweaver spider</name>
    <name type="synonym">Epeira ventricosa</name>
    <dbReference type="NCBI Taxonomy" id="182803"/>
    <lineage>
        <taxon>Eukaryota</taxon>
        <taxon>Metazoa</taxon>
        <taxon>Ecdysozoa</taxon>
        <taxon>Arthropoda</taxon>
        <taxon>Chelicerata</taxon>
        <taxon>Arachnida</taxon>
        <taxon>Araneae</taxon>
        <taxon>Araneomorphae</taxon>
        <taxon>Entelegynae</taxon>
        <taxon>Araneoidea</taxon>
        <taxon>Araneidae</taxon>
        <taxon>Araneus</taxon>
    </lineage>
</organism>
<evidence type="ECO:0000313" key="3">
    <source>
        <dbReference type="Proteomes" id="UP000499080"/>
    </source>
</evidence>
<feature type="region of interest" description="Disordered" evidence="1">
    <location>
        <begin position="25"/>
        <end position="47"/>
    </location>
</feature>
<dbReference type="EMBL" id="BGPR01209981">
    <property type="protein sequence ID" value="GBN39396.1"/>
    <property type="molecule type" value="Genomic_DNA"/>
</dbReference>
<evidence type="ECO:0000256" key="1">
    <source>
        <dbReference type="SAM" id="MobiDB-lite"/>
    </source>
</evidence>
<gene>
    <name evidence="2" type="ORF">AVEN_48089_1</name>
</gene>
<keyword evidence="3" id="KW-1185">Reference proteome</keyword>
<proteinExistence type="predicted"/>
<comment type="caution">
    <text evidence="2">The sequence shown here is derived from an EMBL/GenBank/DDBJ whole genome shotgun (WGS) entry which is preliminary data.</text>
</comment>
<accession>A0A4Y2NNS8</accession>
<feature type="non-terminal residue" evidence="2">
    <location>
        <position position="1"/>
    </location>
</feature>
<reference evidence="2 3" key="1">
    <citation type="journal article" date="2019" name="Sci. Rep.">
        <title>Orb-weaving spider Araneus ventricosus genome elucidates the spidroin gene catalogue.</title>
        <authorList>
            <person name="Kono N."/>
            <person name="Nakamura H."/>
            <person name="Ohtoshi R."/>
            <person name="Moran D.A.P."/>
            <person name="Shinohara A."/>
            <person name="Yoshida Y."/>
            <person name="Fujiwara M."/>
            <person name="Mori M."/>
            <person name="Tomita M."/>
            <person name="Arakawa K."/>
        </authorList>
    </citation>
    <scope>NUCLEOTIDE SEQUENCE [LARGE SCALE GENOMIC DNA]</scope>
</reference>
<evidence type="ECO:0000313" key="2">
    <source>
        <dbReference type="EMBL" id="GBN39396.1"/>
    </source>
</evidence>
<dbReference type="AlphaFoldDB" id="A0A4Y2NNS8"/>
<name>A0A4Y2NNS8_ARAVE</name>
<dbReference type="Proteomes" id="UP000499080">
    <property type="component" value="Unassembled WGS sequence"/>
</dbReference>
<protein>
    <submittedName>
        <fullName evidence="2">Uncharacterized protein</fullName>
    </submittedName>
</protein>
<feature type="compositionally biased region" description="Basic and acidic residues" evidence="1">
    <location>
        <begin position="26"/>
        <end position="42"/>
    </location>
</feature>